<dbReference type="AlphaFoldDB" id="G2DHY1"/>
<dbReference type="PANTHER" id="PTHR39431">
    <property type="entry name" value="FRPA/C-RELATED PROTEIN"/>
    <property type="match status" value="1"/>
</dbReference>
<dbReference type="EMBL" id="AFOC01000166">
    <property type="protein sequence ID" value="EGV49774.1"/>
    <property type="molecule type" value="Genomic_DNA"/>
</dbReference>
<dbReference type="InterPro" id="IPR001343">
    <property type="entry name" value="Hemolysn_Ca-bd"/>
</dbReference>
<dbReference type="PANTHER" id="PTHR39431:SF1">
    <property type="entry name" value="FRPA_C-RELATED PROTEIN"/>
    <property type="match status" value="1"/>
</dbReference>
<dbReference type="PRINTS" id="PR00313">
    <property type="entry name" value="CABNDNGRPT"/>
</dbReference>
<proteinExistence type="predicted"/>
<sequence length="1018" mass="110987">MLQTITRQQLVDYRRRIESGGVKAVRQVYAELYGKGYNYAGWAAGVANGDTVAGQAALNYLKGTALMGMGGEECINLSLAEIDNIRVDMAEGYIKALISNADQNGGWIDRDVRYNETMKFHQEAFEKNNLSLENWTLYTPMELIRKEYDDQAVEDLWAQIRDTGGDGPDAVLVNIHLLGFVFREGYSSDPQVQQQAQGWLEQFNDAKEWLGPLFNAWDKTLSSWGDQIAPQFLDFAFGLGDAINGLESSMKGLISDLFGAANGYGYDPLILDLDGDGIETTGLSSGTYFDHNNDGFAELTGWVGSDDGLLVIDRNGNGLIDNGAELLGDHTILNNGRFAGNGYGALRELDENRDGRVDSKDSGWASLKVWRDLNGNGKTDKGELLSMNSAGVKSLDTGYNSIRYTDVNGNLHQGYAGFTRTDGAIGQMADVWFDVDRISTQEIDRVAVSDSIAKLPFLPGFGTVGDLHQAMMRDSSGKLARLVKQLQGASIREQRMALTQQIIFQWTGVEDIASNSRGGKVDARKLAAVEAFMGEFFRGSSNSIPNQWAVHSLNNAYAALQDSVYAGFAKQGWWRPYLDSISIGLTDKGVELDFSKVEAQLVAKRNKNAKGALIDLLELHEYVGGSLGKSGWNSQVMLGQWLSTLQNQVDIDATLNDFGIGRSGRQYGKSDDEFLVGRKGSDRIEGRGGNDHLLGLRGNDQLYGGNGNDLLDGGSGNDGLYGGDGDDIYLFRKGSGWDYVRESSSYYRRPSHDVIRFEDVASTEVRVVVNRNDLVLRYGNGDAVRVGNYFYQSTGGTNQYIGSFQFADGVTWTQADILKHAVAYGTNGNDRLRAYSDAGTRISGLGGNDRLYGGNGTDRLFGGAGSDGLYGGYGVDVLNGGAGNDYLSGGQGIDFYVFGRGHGKDVISDNDGQSKTGRLVFGKDIDAEDLWFSRQGYDLQIDLLGTQDRVTIDNWYYGGNYQLNRVRTASGELLLNNQVERLVSAMAAFSPEAAANGSLTPHEQATMNQVIAATWTAA</sequence>
<evidence type="ECO:0000313" key="3">
    <source>
        <dbReference type="EMBL" id="EGV49774.1"/>
    </source>
</evidence>
<protein>
    <submittedName>
        <fullName evidence="3">Hemolysin-type calcium binding protein</fullName>
    </submittedName>
</protein>
<dbReference type="Proteomes" id="UP000004491">
    <property type="component" value="Unassembled WGS sequence"/>
</dbReference>
<dbReference type="GO" id="GO:0005509">
    <property type="term" value="F:calcium ion binding"/>
    <property type="evidence" value="ECO:0007669"/>
    <property type="project" value="InterPro"/>
</dbReference>
<dbReference type="RefSeq" id="WP_005966781.1">
    <property type="nucleotide sequence ID" value="NZ_AFOC01000166.1"/>
</dbReference>
<dbReference type="Gene3D" id="2.150.10.10">
    <property type="entry name" value="Serralysin-like metalloprotease, C-terminal"/>
    <property type="match status" value="2"/>
</dbReference>
<comment type="caution">
    <text evidence="3">The sequence shown here is derived from an EMBL/GenBank/DDBJ whole genome shotgun (WGS) entry which is preliminary data.</text>
</comment>
<dbReference type="PROSITE" id="PS00330">
    <property type="entry name" value="HEMOLYSIN_CALCIUM"/>
    <property type="match status" value="6"/>
</dbReference>
<dbReference type="PATRIC" id="fig|1048808.3.peg.3292"/>
<keyword evidence="4" id="KW-1185">Reference proteome</keyword>
<evidence type="ECO:0000256" key="1">
    <source>
        <dbReference type="ARBA" id="ARBA00022837"/>
    </source>
</evidence>
<dbReference type="InterPro" id="IPR011049">
    <property type="entry name" value="Serralysin-like_metalloprot_C"/>
</dbReference>
<dbReference type="InterPro" id="IPR010566">
    <property type="entry name" value="Haemolys_ca-bd"/>
</dbReference>
<evidence type="ECO:0000259" key="2">
    <source>
        <dbReference type="Pfam" id="PF06594"/>
    </source>
</evidence>
<reference evidence="3" key="1">
    <citation type="journal article" date="2011" name="ISME J.">
        <title>The endosymbionts of the deep-sea tubeworms Riftia pachyptila and Tevnia jerichonana share an identical physiology as revealed by proteogenomic analyses.</title>
        <authorList>
            <person name="Gardebrecht A."/>
            <person name="Markert S."/>
            <person name="Felbeck H."/>
            <person name="Thuermer A."/>
            <person name="Albrecht D."/>
            <person name="Wollherr A."/>
            <person name="Kabisch J."/>
            <person name="Lehmann R."/>
            <person name="Daniel R."/>
            <person name="Liesegang H."/>
            <person name="Hecker M."/>
            <person name="Sievert S.M."/>
            <person name="Schweder T."/>
        </authorList>
    </citation>
    <scope>NUCLEOTIDE SEQUENCE [LARGE SCALE GENOMIC DNA]</scope>
</reference>
<feature type="domain" description="Haemolysin-type calcium binding-related" evidence="2">
    <location>
        <begin position="938"/>
        <end position="972"/>
    </location>
</feature>
<dbReference type="Pfam" id="PF00353">
    <property type="entry name" value="HemolysinCabind"/>
    <property type="match status" value="3"/>
</dbReference>
<accession>G2DHY1</accession>
<organism evidence="3 4">
    <name type="scientific">endosymbiont of Riftia pachyptila</name>
    <name type="common">vent Ph05</name>
    <dbReference type="NCBI Taxonomy" id="1048808"/>
    <lineage>
        <taxon>Bacteria</taxon>
        <taxon>Pseudomonadati</taxon>
        <taxon>Pseudomonadota</taxon>
        <taxon>Gammaproteobacteria</taxon>
        <taxon>sulfur-oxidizing symbionts</taxon>
    </lineage>
</organism>
<evidence type="ECO:0000313" key="4">
    <source>
        <dbReference type="Proteomes" id="UP000004491"/>
    </source>
</evidence>
<name>G2DHY1_9GAMM</name>
<dbReference type="Pfam" id="PF06594">
    <property type="entry name" value="HCBP_related"/>
    <property type="match status" value="2"/>
</dbReference>
<dbReference type="SUPFAM" id="SSF51120">
    <property type="entry name" value="beta-Roll"/>
    <property type="match status" value="2"/>
</dbReference>
<keyword evidence="1" id="KW-0106">Calcium</keyword>
<dbReference type="InterPro" id="IPR018511">
    <property type="entry name" value="Hemolysin-typ_Ca-bd_CS"/>
</dbReference>
<gene>
    <name evidence="3" type="ORF">Rifp1Sym_gi00040</name>
</gene>
<feature type="domain" description="Haemolysin-type calcium binding-related" evidence="2">
    <location>
        <begin position="773"/>
        <end position="816"/>
    </location>
</feature>